<dbReference type="CDD" id="cd02042">
    <property type="entry name" value="ParAB_family"/>
    <property type="match status" value="1"/>
</dbReference>
<accession>A0AAU7S6K3</accession>
<dbReference type="PANTHER" id="PTHR13696">
    <property type="entry name" value="P-LOOP CONTAINING NUCLEOSIDE TRIPHOSPHATE HYDROLASE"/>
    <property type="match status" value="1"/>
</dbReference>
<dbReference type="InterPro" id="IPR050678">
    <property type="entry name" value="DNA_Partitioning_ATPase"/>
</dbReference>
<dbReference type="PANTHER" id="PTHR13696:SF96">
    <property type="entry name" value="COBQ_COBB_MIND_PARA NUCLEOTIDE BINDING DOMAIN-CONTAINING PROTEIN"/>
    <property type="match status" value="1"/>
</dbReference>
<gene>
    <name evidence="1" type="ORF">ABM479_35820</name>
</gene>
<name>A0AAU7S6K3_9HYPH</name>
<dbReference type="InterPro" id="IPR027417">
    <property type="entry name" value="P-loop_NTPase"/>
</dbReference>
<dbReference type="Gene3D" id="3.40.50.300">
    <property type="entry name" value="P-loop containing nucleotide triphosphate hydrolases"/>
    <property type="match status" value="1"/>
</dbReference>
<sequence length="234" mass="25783">MTILTFANSKGGVGKSTLCALVASELAPASANIHLIDADVRQYSCFQWVNRCRQAGTLPESITASKAATQQELVEAISKTGEGITLIDVQGSMNELLTAAIVASDLTIVPAKGNVMEMFETIKLFEWARNLKRAPLRLVLNRVEGIDLNTKAFQDAIELIRAHKLPTLPTFVRARKIYEQFYLNSGTLEKISEDPSKAEQVKKGRANIVQLLNDITEAIKTDELPADQSRRLSR</sequence>
<proteinExistence type="predicted"/>
<geneLocation type="plasmid" evidence="1">
    <name>unnamed5</name>
</geneLocation>
<evidence type="ECO:0000313" key="1">
    <source>
        <dbReference type="EMBL" id="XBT98079.1"/>
    </source>
</evidence>
<dbReference type="EMBL" id="CP157965">
    <property type="protein sequence ID" value="XBT98079.1"/>
    <property type="molecule type" value="Genomic_DNA"/>
</dbReference>
<dbReference type="RefSeq" id="WP_349963352.1">
    <property type="nucleotide sequence ID" value="NZ_CP157965.1"/>
</dbReference>
<reference evidence="1" key="1">
    <citation type="submission" date="2024-06" db="EMBL/GenBank/DDBJ databases">
        <authorList>
            <person name="Li T."/>
            <person name="Gao R."/>
        </authorList>
    </citation>
    <scope>NUCLEOTIDE SEQUENCE</scope>
    <source>
        <strain evidence="1">ZPR3</strain>
        <plasmid evidence="1">unnamed5</plasmid>
    </source>
</reference>
<organism evidence="1">
    <name type="scientific">Rhizobium sp. ZPR3</name>
    <dbReference type="NCBI Taxonomy" id="3158967"/>
    <lineage>
        <taxon>Bacteria</taxon>
        <taxon>Pseudomonadati</taxon>
        <taxon>Pseudomonadota</taxon>
        <taxon>Alphaproteobacteria</taxon>
        <taxon>Hyphomicrobiales</taxon>
        <taxon>Rhizobiaceae</taxon>
        <taxon>Rhizobium/Agrobacterium group</taxon>
        <taxon>Rhizobium</taxon>
    </lineage>
</organism>
<dbReference type="InterPro" id="IPR009744">
    <property type="entry name" value="VirC1"/>
</dbReference>
<dbReference type="Pfam" id="PF07015">
    <property type="entry name" value="VirC1"/>
    <property type="match status" value="1"/>
</dbReference>
<dbReference type="PIRSF" id="PIRSF009320">
    <property type="entry name" value="Nuc_binding_HP_1000"/>
    <property type="match status" value="1"/>
</dbReference>
<dbReference type="SUPFAM" id="SSF52540">
    <property type="entry name" value="P-loop containing nucleoside triphosphate hydrolases"/>
    <property type="match status" value="1"/>
</dbReference>
<protein>
    <submittedName>
        <fullName evidence="1">ParA family protein</fullName>
    </submittedName>
</protein>
<keyword evidence="1" id="KW-0614">Plasmid</keyword>
<dbReference type="AlphaFoldDB" id="A0AAU7S6K3"/>